<sequence>MRYSEALGGVNRLQDARRGFETPSYVFLGPVYDEMLVAIADTDVPTAQKWLLAVSFVIKSEGARVEMGQAVPETASAFFDGVITKVLDMLEALEGKPSLIAEDMWRTLQEAFGLILDPGVAAVVKSHKRLANRAFKFVLATTNSAHAEKLVLLLLKWTCSTRTFESDKAEDATYLDQMRILQSSANEDVSREATGLMLNNLRKVAKKDARALPAFITANVKHVVKGGELGVAWDSFVAELELGTTEKLLRALQLLSAAFEGCKRGEAGVVIDLTPLWSMLEMLFEKIDECDVGTVKQALRLVVVAARWLGPDLVLVNVAHFGKVAATLFGHNVGTLRRHSEDIAALLEDMGELCPDFYLALTQPLKELVEELSREIDSGQLQQAHKLIAIVSQLNGPGVGHAVEGLILRLANVADSCWGEAALAGATMRLIRRHLTRGCSKHPKTLQVLLAFAHQVRAARGHDRLVDGTILAIGRMLADAGGPSEGAEYALYTQELQRYLDSVGERKAPAAREGGAAQPDAKRAVDAAKTKRDEVVDAIRKKLKSMRQPISG</sequence>
<evidence type="ECO:0000313" key="3">
    <source>
        <dbReference type="Proteomes" id="UP001497744"/>
    </source>
</evidence>
<evidence type="ECO:0000313" key="2">
    <source>
        <dbReference type="EMBL" id="GIX64387.1"/>
    </source>
</evidence>
<keyword evidence="2" id="KW-0067">ATP-binding</keyword>
<dbReference type="AlphaFoldDB" id="A0AAV4LVZ4"/>
<keyword evidence="2" id="KW-0547">Nucleotide-binding</keyword>
<keyword evidence="3" id="KW-1185">Reference proteome</keyword>
<name>A0AAV4LVZ4_BABCB</name>
<dbReference type="GeneID" id="94195868"/>
<dbReference type="RefSeq" id="XP_067716456.1">
    <property type="nucleotide sequence ID" value="XM_067860355.1"/>
</dbReference>
<reference evidence="2 3" key="1">
    <citation type="submission" date="2021-06" db="EMBL/GenBank/DDBJ databases">
        <title>Genome sequence of Babesia caballi.</title>
        <authorList>
            <person name="Yamagishi J."/>
            <person name="Kidaka T."/>
            <person name="Ochi A."/>
        </authorList>
    </citation>
    <scope>NUCLEOTIDE SEQUENCE [LARGE SCALE GENOMIC DNA]</scope>
    <source>
        <strain evidence="2">USDA-D6B2</strain>
    </source>
</reference>
<keyword evidence="2" id="KW-0347">Helicase</keyword>
<dbReference type="GO" id="GO:0004386">
    <property type="term" value="F:helicase activity"/>
    <property type="evidence" value="ECO:0007669"/>
    <property type="project" value="UniProtKB-KW"/>
</dbReference>
<accession>A0AAV4LVZ4</accession>
<keyword evidence="2" id="KW-0378">Hydrolase</keyword>
<proteinExistence type="predicted"/>
<organism evidence="2 3">
    <name type="scientific">Babesia caballi</name>
    <dbReference type="NCBI Taxonomy" id="5871"/>
    <lineage>
        <taxon>Eukaryota</taxon>
        <taxon>Sar</taxon>
        <taxon>Alveolata</taxon>
        <taxon>Apicomplexa</taxon>
        <taxon>Aconoidasida</taxon>
        <taxon>Piroplasmida</taxon>
        <taxon>Babesiidae</taxon>
        <taxon>Babesia</taxon>
    </lineage>
</organism>
<protein>
    <submittedName>
        <fullName evidence="2">UvrD REP helicase, putative</fullName>
    </submittedName>
</protein>
<evidence type="ECO:0000256" key="1">
    <source>
        <dbReference type="SAM" id="MobiDB-lite"/>
    </source>
</evidence>
<feature type="compositionally biased region" description="Basic and acidic residues" evidence="1">
    <location>
        <begin position="520"/>
        <end position="529"/>
    </location>
</feature>
<comment type="caution">
    <text evidence="2">The sequence shown here is derived from an EMBL/GenBank/DDBJ whole genome shotgun (WGS) entry which is preliminary data.</text>
</comment>
<dbReference type="EMBL" id="BPLF01000003">
    <property type="protein sequence ID" value="GIX64387.1"/>
    <property type="molecule type" value="Genomic_DNA"/>
</dbReference>
<gene>
    <name evidence="2" type="ORF">BcabD6B2_38220</name>
</gene>
<dbReference type="Proteomes" id="UP001497744">
    <property type="component" value="Unassembled WGS sequence"/>
</dbReference>
<feature type="region of interest" description="Disordered" evidence="1">
    <location>
        <begin position="507"/>
        <end position="529"/>
    </location>
</feature>